<evidence type="ECO:0000313" key="1">
    <source>
        <dbReference type="EMBL" id="KTG07905.1"/>
    </source>
</evidence>
<sequence>MDRQSFVEHSLRSVHIDTLPQGLQLVGFGEFFHPLAEMLLAETDSNTVLAGGERGFTVAVVALHTPHFVPQRV</sequence>
<comment type="caution">
    <text evidence="1">The sequence shown here is derived from an EMBL/GenBank/DDBJ whole genome shotgun (WGS) entry which is preliminary data.</text>
</comment>
<protein>
    <submittedName>
        <fullName evidence="1">Uncharacterized protein</fullName>
    </submittedName>
</protein>
<name>A0A0W1R382_9EURY</name>
<proteinExistence type="predicted"/>
<keyword evidence="2" id="KW-1185">Reference proteome</keyword>
<accession>A0A0W1R382</accession>
<gene>
    <name evidence="1" type="ORF">AUR64_01325</name>
</gene>
<dbReference type="Proteomes" id="UP000054387">
    <property type="component" value="Unassembled WGS sequence"/>
</dbReference>
<dbReference type="EMBL" id="LOPU01000037">
    <property type="protein sequence ID" value="KTG07905.1"/>
    <property type="molecule type" value="Genomic_DNA"/>
</dbReference>
<evidence type="ECO:0000313" key="2">
    <source>
        <dbReference type="Proteomes" id="UP000054387"/>
    </source>
</evidence>
<organism evidence="1 2">
    <name type="scientific">Haloprofundus marisrubri</name>
    <dbReference type="NCBI Taxonomy" id="1514971"/>
    <lineage>
        <taxon>Archaea</taxon>
        <taxon>Methanobacteriati</taxon>
        <taxon>Methanobacteriota</taxon>
        <taxon>Stenosarchaea group</taxon>
        <taxon>Halobacteria</taxon>
        <taxon>Halobacteriales</taxon>
        <taxon>Haloferacaceae</taxon>
        <taxon>Haloprofundus</taxon>
    </lineage>
</organism>
<dbReference type="AlphaFoldDB" id="A0A0W1R382"/>
<reference evidence="1 2" key="1">
    <citation type="submission" date="2015-12" db="EMBL/GenBank/DDBJ databases">
        <title>Haloprofundus marisrubri gen. nov., sp. nov., an extremely halophilic archaeon isolated from the Discovery deep brine-seawater interface in the Red Sea.</title>
        <authorList>
            <person name="Zhang G."/>
            <person name="Stingl U."/>
            <person name="Rashid M."/>
        </authorList>
    </citation>
    <scope>NUCLEOTIDE SEQUENCE [LARGE SCALE GENOMIC DNA]</scope>
    <source>
        <strain evidence="1 2">SB9</strain>
    </source>
</reference>